<feature type="transmembrane region" description="Helical" evidence="1">
    <location>
        <begin position="12"/>
        <end position="35"/>
    </location>
</feature>
<keyword evidence="1" id="KW-0472">Membrane</keyword>
<reference evidence="3 4" key="1">
    <citation type="submission" date="2018-06" db="EMBL/GenBank/DDBJ databases">
        <title>Genomic Encyclopedia of Type Strains, Phase IV (KMG-IV): sequencing the most valuable type-strain genomes for metagenomic binning, comparative biology and taxonomic classification.</title>
        <authorList>
            <person name="Goeker M."/>
        </authorList>
    </citation>
    <scope>NUCLEOTIDE SEQUENCE [LARGE SCALE GENOMIC DNA]</scope>
    <source>
        <strain evidence="3 4">DSM 5</strain>
    </source>
</reference>
<keyword evidence="1" id="KW-1133">Transmembrane helix</keyword>
<dbReference type="EMBL" id="QKZI01000025">
    <property type="protein sequence ID" value="PZX01209.1"/>
    <property type="molecule type" value="Genomic_DNA"/>
</dbReference>
<evidence type="ECO:0000259" key="2">
    <source>
        <dbReference type="Pfam" id="PF06713"/>
    </source>
</evidence>
<dbReference type="InterPro" id="IPR009589">
    <property type="entry name" value="PH_YyaB-like"/>
</dbReference>
<dbReference type="Pfam" id="PF06713">
    <property type="entry name" value="bPH_4"/>
    <property type="match status" value="1"/>
</dbReference>
<feature type="transmembrane region" description="Helical" evidence="1">
    <location>
        <begin position="41"/>
        <end position="61"/>
    </location>
</feature>
<dbReference type="GO" id="GO:0030153">
    <property type="term" value="P:bacteriocin immunity"/>
    <property type="evidence" value="ECO:0007669"/>
    <property type="project" value="InterPro"/>
</dbReference>
<protein>
    <submittedName>
        <fullName evidence="3">PH (Pleckstrin Homology) domain-containing protein</fullName>
    </submittedName>
</protein>
<accession>A0A2W7P6N9</accession>
<gene>
    <name evidence="3" type="ORF">C7437_1253</name>
</gene>
<dbReference type="OrthoDB" id="2436858at2"/>
<keyword evidence="4" id="KW-1185">Reference proteome</keyword>
<evidence type="ECO:0000313" key="3">
    <source>
        <dbReference type="EMBL" id="PZX01209.1"/>
    </source>
</evidence>
<sequence length="149" mass="16925">MCFEAKRDNSFMTLFSSSIIMITAILSIPIFTLSLSTIDKIVLLSILLIIVVVLISTVLFIKYEFHEDYLYIKGGLFFRRIRYDIITNVESSNFTTADLLAGYRILSSKDGVVINYKAGIGSIKISPRDKSIFISELKKRIPNVKTRDD</sequence>
<keyword evidence="1" id="KW-0812">Transmembrane</keyword>
<proteinExistence type="predicted"/>
<evidence type="ECO:0000256" key="1">
    <source>
        <dbReference type="SAM" id="Phobius"/>
    </source>
</evidence>
<evidence type="ECO:0000313" key="4">
    <source>
        <dbReference type="Proteomes" id="UP000248646"/>
    </source>
</evidence>
<name>A0A2W7P6N9_9BACI</name>
<feature type="domain" description="Uncharacterized protein YyaB-like PH" evidence="2">
    <location>
        <begin position="61"/>
        <end position="140"/>
    </location>
</feature>
<organism evidence="3 4">
    <name type="scientific">Psychrobacillus insolitus</name>
    <dbReference type="NCBI Taxonomy" id="1461"/>
    <lineage>
        <taxon>Bacteria</taxon>
        <taxon>Bacillati</taxon>
        <taxon>Bacillota</taxon>
        <taxon>Bacilli</taxon>
        <taxon>Bacillales</taxon>
        <taxon>Bacillaceae</taxon>
        <taxon>Psychrobacillus</taxon>
    </lineage>
</organism>
<dbReference type="Proteomes" id="UP000248646">
    <property type="component" value="Unassembled WGS sequence"/>
</dbReference>
<comment type="caution">
    <text evidence="3">The sequence shown here is derived from an EMBL/GenBank/DDBJ whole genome shotgun (WGS) entry which is preliminary data.</text>
</comment>
<dbReference type="RefSeq" id="WP_111441102.1">
    <property type="nucleotide sequence ID" value="NZ_QKZI01000025.1"/>
</dbReference>
<dbReference type="AlphaFoldDB" id="A0A2W7P6N9"/>